<sequence length="44" mass="5114">EHHFPRCAAFLSWYHEQGWTDHLETRAVPGVSRGPHEMPLVPFS</sequence>
<comment type="caution">
    <text evidence="1">The sequence shown here is derived from an EMBL/GenBank/DDBJ whole genome shotgun (WGS) entry which is preliminary data.</text>
</comment>
<dbReference type="Proteomes" id="UP001162483">
    <property type="component" value="Unassembled WGS sequence"/>
</dbReference>
<organism evidence="1 2">
    <name type="scientific">Staurois parvus</name>
    <dbReference type="NCBI Taxonomy" id="386267"/>
    <lineage>
        <taxon>Eukaryota</taxon>
        <taxon>Metazoa</taxon>
        <taxon>Chordata</taxon>
        <taxon>Craniata</taxon>
        <taxon>Vertebrata</taxon>
        <taxon>Euteleostomi</taxon>
        <taxon>Amphibia</taxon>
        <taxon>Batrachia</taxon>
        <taxon>Anura</taxon>
        <taxon>Neobatrachia</taxon>
        <taxon>Ranoidea</taxon>
        <taxon>Ranidae</taxon>
        <taxon>Staurois</taxon>
    </lineage>
</organism>
<evidence type="ECO:0000313" key="2">
    <source>
        <dbReference type="Proteomes" id="UP001162483"/>
    </source>
</evidence>
<feature type="non-terminal residue" evidence="1">
    <location>
        <position position="1"/>
    </location>
</feature>
<dbReference type="EMBL" id="CATNWA010015604">
    <property type="protein sequence ID" value="CAI9585035.1"/>
    <property type="molecule type" value="Genomic_DNA"/>
</dbReference>
<name>A0ABN9EJJ5_9NEOB</name>
<proteinExistence type="predicted"/>
<reference evidence="1" key="1">
    <citation type="submission" date="2023-05" db="EMBL/GenBank/DDBJ databases">
        <authorList>
            <person name="Stuckert A."/>
        </authorList>
    </citation>
    <scope>NUCLEOTIDE SEQUENCE</scope>
</reference>
<accession>A0ABN9EJJ5</accession>
<protein>
    <submittedName>
        <fullName evidence="1">Uncharacterized protein</fullName>
    </submittedName>
</protein>
<gene>
    <name evidence="1" type="ORF">SPARVUS_LOCUS10117186</name>
</gene>
<keyword evidence="2" id="KW-1185">Reference proteome</keyword>
<evidence type="ECO:0000313" key="1">
    <source>
        <dbReference type="EMBL" id="CAI9585035.1"/>
    </source>
</evidence>